<dbReference type="EMBL" id="LLXL01001420">
    <property type="protein sequence ID" value="PKK64533.1"/>
    <property type="molecule type" value="Genomic_DNA"/>
</dbReference>
<sequence length="142" mass="16067">MRIEGVENIGTQQMGSQLKCVKCFKNLSLYLSPLGFLQTFPYPPPKLLVYLICKHIIYYNCIDNSRKLCPIYPSTDMEIDNIETPAEPSIIYVKKLIEELLADTPVSAIGENLEEVNESTTSIFLQLSDKIDNAETKNEVAF</sequence>
<gene>
    <name evidence="1" type="ORF">RhiirC2_787365</name>
</gene>
<dbReference type="VEuPathDB" id="FungiDB:RhiirFUN_005656"/>
<accession>A0A2N1MSD8</accession>
<reference evidence="1 2" key="1">
    <citation type="submission" date="2016-04" db="EMBL/GenBank/DDBJ databases">
        <title>Genome analyses suggest a sexual origin of heterokaryosis in a supposedly ancient asexual fungus.</title>
        <authorList>
            <person name="Ropars J."/>
            <person name="Sedzielewska K."/>
            <person name="Noel J."/>
            <person name="Charron P."/>
            <person name="Farinelli L."/>
            <person name="Marton T."/>
            <person name="Kruger M."/>
            <person name="Pelin A."/>
            <person name="Brachmann A."/>
            <person name="Corradi N."/>
        </authorList>
    </citation>
    <scope>NUCLEOTIDE SEQUENCE [LARGE SCALE GENOMIC DNA]</scope>
    <source>
        <strain evidence="1 2">C2</strain>
    </source>
</reference>
<evidence type="ECO:0000313" key="2">
    <source>
        <dbReference type="Proteomes" id="UP000233469"/>
    </source>
</evidence>
<dbReference type="VEuPathDB" id="FungiDB:FUN_025412"/>
<dbReference type="AlphaFoldDB" id="A0A2N1MSD8"/>
<protein>
    <submittedName>
        <fullName evidence="1">Uncharacterized protein</fullName>
    </submittedName>
</protein>
<comment type="caution">
    <text evidence="1">The sequence shown here is derived from an EMBL/GenBank/DDBJ whole genome shotgun (WGS) entry which is preliminary data.</text>
</comment>
<evidence type="ECO:0000313" key="1">
    <source>
        <dbReference type="EMBL" id="PKK64533.1"/>
    </source>
</evidence>
<organism evidence="1 2">
    <name type="scientific">Rhizophagus irregularis</name>
    <dbReference type="NCBI Taxonomy" id="588596"/>
    <lineage>
        <taxon>Eukaryota</taxon>
        <taxon>Fungi</taxon>
        <taxon>Fungi incertae sedis</taxon>
        <taxon>Mucoromycota</taxon>
        <taxon>Glomeromycotina</taxon>
        <taxon>Glomeromycetes</taxon>
        <taxon>Glomerales</taxon>
        <taxon>Glomeraceae</taxon>
        <taxon>Rhizophagus</taxon>
    </lineage>
</organism>
<name>A0A2N1MSD8_9GLOM</name>
<reference evidence="1 2" key="2">
    <citation type="submission" date="2017-10" db="EMBL/GenBank/DDBJ databases">
        <title>Extensive intraspecific genome diversity in a model arbuscular mycorrhizal fungus.</title>
        <authorList>
            <person name="Chen E.C.H."/>
            <person name="Morin E."/>
            <person name="Baudet D."/>
            <person name="Noel J."/>
            <person name="Ndikumana S."/>
            <person name="Charron P."/>
            <person name="St-Onge C."/>
            <person name="Giorgi J."/>
            <person name="Grigoriev I.V."/>
            <person name="Roux C."/>
            <person name="Martin F.M."/>
            <person name="Corradi N."/>
        </authorList>
    </citation>
    <scope>NUCLEOTIDE SEQUENCE [LARGE SCALE GENOMIC DNA]</scope>
    <source>
        <strain evidence="1 2">C2</strain>
    </source>
</reference>
<dbReference type="VEuPathDB" id="FungiDB:RhiirA1_500989"/>
<proteinExistence type="predicted"/>
<dbReference type="Proteomes" id="UP000233469">
    <property type="component" value="Unassembled WGS sequence"/>
</dbReference>